<evidence type="ECO:0000256" key="11">
    <source>
        <dbReference type="PIRSR" id="PIRSR604329-50"/>
    </source>
</evidence>
<name>A0A0F3QDZ2_RICBE</name>
<keyword evidence="4 10" id="KW-0479">Metal-binding</keyword>
<keyword evidence="10" id="KW-1003">Cell membrane</keyword>
<feature type="topological domain" description="Cytoplasmic" evidence="10">
    <location>
        <begin position="1"/>
        <end position="8"/>
    </location>
</feature>
<evidence type="ECO:0000256" key="5">
    <source>
        <dbReference type="ARBA" id="ARBA00022748"/>
    </source>
</evidence>
<dbReference type="Pfam" id="PF03100">
    <property type="entry name" value="CcmE"/>
    <property type="match status" value="1"/>
</dbReference>
<keyword evidence="8 10" id="KW-0408">Iron</keyword>
<keyword evidence="5 10" id="KW-0201">Cytochrome c-type biogenesis</keyword>
<feature type="topological domain" description="Extracellular" evidence="10">
    <location>
        <begin position="30"/>
        <end position="137"/>
    </location>
</feature>
<dbReference type="RefSeq" id="WP_011477366.1">
    <property type="nucleotide sequence ID" value="NZ_LAOI01000001.1"/>
</dbReference>
<dbReference type="Gene3D" id="2.40.50.140">
    <property type="entry name" value="Nucleic acid-binding proteins"/>
    <property type="match status" value="1"/>
</dbReference>
<keyword evidence="7 10" id="KW-1133">Transmembrane helix</keyword>
<keyword evidence="2 10" id="KW-0349">Heme</keyword>
<keyword evidence="9 10" id="KW-0472">Membrane</keyword>
<dbReference type="SMR" id="A0A0F3QDZ2"/>
<dbReference type="HAMAP" id="MF_01959">
    <property type="entry name" value="CcmE"/>
    <property type="match status" value="1"/>
</dbReference>
<dbReference type="GO" id="GO:0046872">
    <property type="term" value="F:metal ion binding"/>
    <property type="evidence" value="ECO:0007669"/>
    <property type="project" value="UniProtKB-KW"/>
</dbReference>
<keyword evidence="3 10" id="KW-0812">Transmembrane</keyword>
<protein>
    <recommendedName>
        <fullName evidence="10">Cytochrome c-type biogenesis protein CcmE</fullName>
    </recommendedName>
    <alternativeName>
        <fullName evidence="10">Cytochrome c maturation protein E</fullName>
    </alternativeName>
    <alternativeName>
        <fullName evidence="10">Heme chaperone CcmE</fullName>
    </alternativeName>
</protein>
<dbReference type="PATRIC" id="fig|1359193.3.peg.603"/>
<sequence>MQKGAKNRLITIIICFCSAVIGVSIILYNLEKSIVFFVPPSKINEVEQGKELRVGGLVKVDSINKIAADKISFVITDNIKDLEIFYQGVLPALFRENQGIIAIGRLSNGKFIARELLAKHDENYRPPNTVIPAKAGI</sequence>
<proteinExistence type="inferred from homology"/>
<dbReference type="GO" id="GO:0017004">
    <property type="term" value="P:cytochrome complex assembly"/>
    <property type="evidence" value="ECO:0007669"/>
    <property type="project" value="UniProtKB-KW"/>
</dbReference>
<evidence type="ECO:0000256" key="2">
    <source>
        <dbReference type="ARBA" id="ARBA00022617"/>
    </source>
</evidence>
<dbReference type="AlphaFoldDB" id="A0A0F3QDZ2"/>
<dbReference type="NCBIfam" id="NF009727">
    <property type="entry name" value="PRK13254.1-1"/>
    <property type="match status" value="1"/>
</dbReference>
<dbReference type="InterPro" id="IPR012340">
    <property type="entry name" value="NA-bd_OB-fold"/>
</dbReference>
<evidence type="ECO:0000256" key="6">
    <source>
        <dbReference type="ARBA" id="ARBA00022968"/>
    </source>
</evidence>
<dbReference type="EMBL" id="LAOI01000001">
    <property type="protein sequence ID" value="KJV89639.1"/>
    <property type="molecule type" value="Genomic_DNA"/>
</dbReference>
<keyword evidence="6 10" id="KW-0735">Signal-anchor</keyword>
<dbReference type="InterPro" id="IPR004329">
    <property type="entry name" value="CcmE"/>
</dbReference>
<gene>
    <name evidence="10" type="primary">ccmE</name>
    <name evidence="10" type="synonym">cycJ</name>
    <name evidence="13" type="ORF">RBEAN4_0618</name>
</gene>
<evidence type="ECO:0000256" key="4">
    <source>
        <dbReference type="ARBA" id="ARBA00022723"/>
    </source>
</evidence>
<evidence type="ECO:0000256" key="12">
    <source>
        <dbReference type="SAM" id="Phobius"/>
    </source>
</evidence>
<evidence type="ECO:0000256" key="9">
    <source>
        <dbReference type="ARBA" id="ARBA00023136"/>
    </source>
</evidence>
<evidence type="ECO:0000256" key="8">
    <source>
        <dbReference type="ARBA" id="ARBA00023004"/>
    </source>
</evidence>
<evidence type="ECO:0000256" key="3">
    <source>
        <dbReference type="ARBA" id="ARBA00022692"/>
    </source>
</evidence>
<dbReference type="GO" id="GO:0020037">
    <property type="term" value="F:heme binding"/>
    <property type="evidence" value="ECO:0007669"/>
    <property type="project" value="InterPro"/>
</dbReference>
<dbReference type="Proteomes" id="UP000033661">
    <property type="component" value="Unassembled WGS sequence"/>
</dbReference>
<comment type="caution">
    <text evidence="13">The sequence shown here is derived from an EMBL/GenBank/DDBJ whole genome shotgun (WGS) entry which is preliminary data.</text>
</comment>
<evidence type="ECO:0000256" key="10">
    <source>
        <dbReference type="HAMAP-Rule" id="MF_01959"/>
    </source>
</evidence>
<feature type="binding site" description="axial binding residue" evidence="10 11">
    <location>
        <position position="124"/>
    </location>
    <ligand>
        <name>heme</name>
        <dbReference type="ChEBI" id="CHEBI:30413"/>
    </ligand>
    <ligandPart>
        <name>Fe</name>
        <dbReference type="ChEBI" id="CHEBI:18248"/>
    </ligandPart>
</feature>
<dbReference type="GO" id="GO:0005886">
    <property type="term" value="C:plasma membrane"/>
    <property type="evidence" value="ECO:0007669"/>
    <property type="project" value="UniProtKB-SubCell"/>
</dbReference>
<dbReference type="GO" id="GO:0017003">
    <property type="term" value="P:protein-heme linkage"/>
    <property type="evidence" value="ECO:0007669"/>
    <property type="project" value="UniProtKB-UniRule"/>
</dbReference>
<comment type="subcellular location">
    <subcellularLocation>
        <location evidence="10">Cell membrane</location>
        <topology evidence="10">Single-pass type II membrane protein</topology>
    </subcellularLocation>
    <subcellularLocation>
        <location evidence="1">Membrane</location>
    </subcellularLocation>
</comment>
<organism evidence="13 14">
    <name type="scientific">Rickettsia bellii str. RML An4</name>
    <dbReference type="NCBI Taxonomy" id="1359193"/>
    <lineage>
        <taxon>Bacteria</taxon>
        <taxon>Pseudomonadati</taxon>
        <taxon>Pseudomonadota</taxon>
        <taxon>Alphaproteobacteria</taxon>
        <taxon>Rickettsiales</taxon>
        <taxon>Rickettsiaceae</taxon>
        <taxon>Rickettsieae</taxon>
        <taxon>Rickettsia</taxon>
        <taxon>belli group</taxon>
    </lineage>
</organism>
<dbReference type="InterPro" id="IPR036127">
    <property type="entry name" value="CcmE-like_sf"/>
</dbReference>
<feature type="transmembrane region" description="Helical" evidence="12">
    <location>
        <begin position="9"/>
        <end position="30"/>
    </location>
</feature>
<comment type="function">
    <text evidence="10">Heme chaperone required for the biogenesis of c-type cytochromes. Transiently binds heme delivered by CcmC and transfers the heme to apo-cytochromes in a process facilitated by CcmF and CcmH.</text>
</comment>
<dbReference type="PANTHER" id="PTHR34128:SF2">
    <property type="entry name" value="CYTOCHROME C-TYPE BIOGENESIS PROTEIN CCME HOMOLOG, MITOCHONDRIAL"/>
    <property type="match status" value="1"/>
</dbReference>
<evidence type="ECO:0000256" key="1">
    <source>
        <dbReference type="ARBA" id="ARBA00004370"/>
    </source>
</evidence>
<keyword evidence="14" id="KW-1185">Reference proteome</keyword>
<evidence type="ECO:0000256" key="7">
    <source>
        <dbReference type="ARBA" id="ARBA00022989"/>
    </source>
</evidence>
<evidence type="ECO:0000313" key="14">
    <source>
        <dbReference type="Proteomes" id="UP000033661"/>
    </source>
</evidence>
<comment type="similarity">
    <text evidence="10">Belongs to the CcmE/CycJ family.</text>
</comment>
<reference evidence="13 14" key="1">
    <citation type="submission" date="2015-02" db="EMBL/GenBank/DDBJ databases">
        <title>Genome Sequencing of Rickettsiales.</title>
        <authorList>
            <person name="Daugherty S.C."/>
            <person name="Su Q."/>
            <person name="Abolude K."/>
            <person name="Beier-Sexton M."/>
            <person name="Carlyon J.A."/>
            <person name="Carter R."/>
            <person name="Day N.P."/>
            <person name="Dumler S.J."/>
            <person name="Dyachenko V."/>
            <person name="Godinez A."/>
            <person name="Kurtti T.J."/>
            <person name="Lichay M."/>
            <person name="Mullins K.E."/>
            <person name="Ott S."/>
            <person name="Pappas-Brown V."/>
            <person name="Paris D.H."/>
            <person name="Patel P."/>
            <person name="Richards A.L."/>
            <person name="Sadzewicz L."/>
            <person name="Sears K."/>
            <person name="Seidman D."/>
            <person name="Sengamalay N."/>
            <person name="Stenos J."/>
            <person name="Tallon L.J."/>
            <person name="Vincent G."/>
            <person name="Fraser C.M."/>
            <person name="Munderloh U."/>
            <person name="Dunning-Hotopp J.C."/>
        </authorList>
    </citation>
    <scope>NUCLEOTIDE SEQUENCE [LARGE SCALE GENOMIC DNA]</scope>
    <source>
        <strain evidence="13 14">RML An4</strain>
    </source>
</reference>
<dbReference type="SUPFAM" id="SSF82093">
    <property type="entry name" value="Heme chaperone CcmE"/>
    <property type="match status" value="1"/>
</dbReference>
<evidence type="ECO:0000313" key="13">
    <source>
        <dbReference type="EMBL" id="KJV89639.1"/>
    </source>
</evidence>
<accession>A0A0F3QDZ2</accession>
<feature type="binding site" description="covalent" evidence="10 11">
    <location>
        <position position="120"/>
    </location>
    <ligand>
        <name>heme</name>
        <dbReference type="ChEBI" id="CHEBI:30413"/>
    </ligand>
</feature>
<dbReference type="PANTHER" id="PTHR34128">
    <property type="entry name" value="CYTOCHROME C-TYPE BIOGENESIS PROTEIN CCME HOMOLOG, MITOCHONDRIAL"/>
    <property type="match status" value="1"/>
</dbReference>